<sequence length="201" mass="23033">MADLAQEYPLEDQWGLLVEHRIEYLFHGLWVESGNVDEVSALLRVDPDSRQECSLETATEAFQTSSGEMVWMGAHSAGWTHILARGLYPYHPAIRNLGKRRVLEIRYNDHLKELEPVNLYYDGEQVGDVTPPYEEGGDMDLPDYRPYASGIALGDSLDLSRCVHLMLCMVGRITGRFLDREWVTSIKALYRIPEGTWQESW</sequence>
<keyword evidence="2" id="KW-1185">Reference proteome</keyword>
<evidence type="ECO:0000313" key="2">
    <source>
        <dbReference type="Proteomes" id="UP001225356"/>
    </source>
</evidence>
<comment type="caution">
    <text evidence="1">The sequence shown here is derived from an EMBL/GenBank/DDBJ whole genome shotgun (WGS) entry which is preliminary data.</text>
</comment>
<dbReference type="EMBL" id="JAUSQU010000001">
    <property type="protein sequence ID" value="MDP9848838.1"/>
    <property type="molecule type" value="Genomic_DNA"/>
</dbReference>
<accession>A0ABT9QRC6</accession>
<organism evidence="1 2">
    <name type="scientific">Streptosporangium lutulentum</name>
    <dbReference type="NCBI Taxonomy" id="1461250"/>
    <lineage>
        <taxon>Bacteria</taxon>
        <taxon>Bacillati</taxon>
        <taxon>Actinomycetota</taxon>
        <taxon>Actinomycetes</taxon>
        <taxon>Streptosporangiales</taxon>
        <taxon>Streptosporangiaceae</taxon>
        <taxon>Streptosporangium</taxon>
    </lineage>
</organism>
<name>A0ABT9QRC6_9ACTN</name>
<reference evidence="1 2" key="1">
    <citation type="submission" date="2023-07" db="EMBL/GenBank/DDBJ databases">
        <title>Sequencing the genomes of 1000 actinobacteria strains.</title>
        <authorList>
            <person name="Klenk H.-P."/>
        </authorList>
    </citation>
    <scope>NUCLEOTIDE SEQUENCE [LARGE SCALE GENOMIC DNA]</scope>
    <source>
        <strain evidence="1 2">DSM 46740</strain>
    </source>
</reference>
<gene>
    <name evidence="1" type="ORF">J2853_008049</name>
</gene>
<evidence type="ECO:0000313" key="1">
    <source>
        <dbReference type="EMBL" id="MDP9848838.1"/>
    </source>
</evidence>
<proteinExistence type="predicted"/>
<dbReference type="Proteomes" id="UP001225356">
    <property type="component" value="Unassembled WGS sequence"/>
</dbReference>
<dbReference type="RefSeq" id="WP_307566349.1">
    <property type="nucleotide sequence ID" value="NZ_JAUSQU010000001.1"/>
</dbReference>
<protein>
    <submittedName>
        <fullName evidence="1">Uncharacterized protein</fullName>
    </submittedName>
</protein>